<dbReference type="EMBL" id="MPUH01000188">
    <property type="protein sequence ID" value="OMJ87025.1"/>
    <property type="molecule type" value="Genomic_DNA"/>
</dbReference>
<evidence type="ECO:0000313" key="2">
    <source>
        <dbReference type="Proteomes" id="UP000187209"/>
    </source>
</evidence>
<name>A0A1R2CDH7_9CILI</name>
<keyword evidence="2" id="KW-1185">Reference proteome</keyword>
<sequence>MYDLALWTKIPKSLGINSVKQEKAYKQSLFVLEEVQAKIGKMHKIFSETSTLSDPEIEAYSRYLSSLSCLLLRNWEDIVNSSLEIIIFDLESSLSYEEKSLKKIRKSLAFCRKIKEECKTGDQVKGRYNGQRTESALNKIDFLQECVVKKYFSKNSL</sequence>
<dbReference type="AlphaFoldDB" id="A0A1R2CDH7"/>
<proteinExistence type="predicted"/>
<reference evidence="1 2" key="1">
    <citation type="submission" date="2016-11" db="EMBL/GenBank/DDBJ databases">
        <title>The macronuclear genome of Stentor coeruleus: a giant cell with tiny introns.</title>
        <authorList>
            <person name="Slabodnick M."/>
            <person name="Ruby J.G."/>
            <person name="Reiff S.B."/>
            <person name="Swart E.C."/>
            <person name="Gosai S."/>
            <person name="Prabakaran S."/>
            <person name="Witkowska E."/>
            <person name="Larue G.E."/>
            <person name="Fisher S."/>
            <person name="Freeman R.M."/>
            <person name="Gunawardena J."/>
            <person name="Chu W."/>
            <person name="Stover N.A."/>
            <person name="Gregory B.D."/>
            <person name="Nowacki M."/>
            <person name="Derisi J."/>
            <person name="Roy S.W."/>
            <person name="Marshall W.F."/>
            <person name="Sood P."/>
        </authorList>
    </citation>
    <scope>NUCLEOTIDE SEQUENCE [LARGE SCALE GENOMIC DNA]</scope>
    <source>
        <strain evidence="1">WM001</strain>
    </source>
</reference>
<accession>A0A1R2CDH7</accession>
<protein>
    <submittedName>
        <fullName evidence="1">Uncharacterized protein</fullName>
    </submittedName>
</protein>
<comment type="caution">
    <text evidence="1">The sequence shown here is derived from an EMBL/GenBank/DDBJ whole genome shotgun (WGS) entry which is preliminary data.</text>
</comment>
<evidence type="ECO:0000313" key="1">
    <source>
        <dbReference type="EMBL" id="OMJ87025.1"/>
    </source>
</evidence>
<gene>
    <name evidence="1" type="ORF">SteCoe_11353</name>
</gene>
<dbReference type="Proteomes" id="UP000187209">
    <property type="component" value="Unassembled WGS sequence"/>
</dbReference>
<organism evidence="1 2">
    <name type="scientific">Stentor coeruleus</name>
    <dbReference type="NCBI Taxonomy" id="5963"/>
    <lineage>
        <taxon>Eukaryota</taxon>
        <taxon>Sar</taxon>
        <taxon>Alveolata</taxon>
        <taxon>Ciliophora</taxon>
        <taxon>Postciliodesmatophora</taxon>
        <taxon>Heterotrichea</taxon>
        <taxon>Heterotrichida</taxon>
        <taxon>Stentoridae</taxon>
        <taxon>Stentor</taxon>
    </lineage>
</organism>